<comment type="caution">
    <text evidence="1">The sequence shown here is derived from an EMBL/GenBank/DDBJ whole genome shotgun (WGS) entry which is preliminary data.</text>
</comment>
<name>A0ABS8WQ05_DATST</name>
<accession>A0ABS8WQ05</accession>
<keyword evidence="2" id="KW-1185">Reference proteome</keyword>
<evidence type="ECO:0000313" key="1">
    <source>
        <dbReference type="EMBL" id="MCE3052111.1"/>
    </source>
</evidence>
<sequence length="116" mass="12548">MMLVLIIDQEAKPNGGWGKGAHMQEVLGGENGWVTDGITVNNDSKLVDVNGNQDCLIEERLIEVELKNADGIGVGADALVPERRGAKHRMEEEGKFYASDLVWGGVESSLVAWADI</sequence>
<dbReference type="Proteomes" id="UP000823775">
    <property type="component" value="Unassembled WGS sequence"/>
</dbReference>
<reference evidence="1 2" key="1">
    <citation type="journal article" date="2021" name="BMC Genomics">
        <title>Datura genome reveals duplications of psychoactive alkaloid biosynthetic genes and high mutation rate following tissue culture.</title>
        <authorList>
            <person name="Rajewski A."/>
            <person name="Carter-House D."/>
            <person name="Stajich J."/>
            <person name="Litt A."/>
        </authorList>
    </citation>
    <scope>NUCLEOTIDE SEQUENCE [LARGE SCALE GENOMIC DNA]</scope>
    <source>
        <strain evidence="1">AR-01</strain>
    </source>
</reference>
<organism evidence="1 2">
    <name type="scientific">Datura stramonium</name>
    <name type="common">Jimsonweed</name>
    <name type="synonym">Common thornapple</name>
    <dbReference type="NCBI Taxonomy" id="4076"/>
    <lineage>
        <taxon>Eukaryota</taxon>
        <taxon>Viridiplantae</taxon>
        <taxon>Streptophyta</taxon>
        <taxon>Embryophyta</taxon>
        <taxon>Tracheophyta</taxon>
        <taxon>Spermatophyta</taxon>
        <taxon>Magnoliopsida</taxon>
        <taxon>eudicotyledons</taxon>
        <taxon>Gunneridae</taxon>
        <taxon>Pentapetalae</taxon>
        <taxon>asterids</taxon>
        <taxon>lamiids</taxon>
        <taxon>Solanales</taxon>
        <taxon>Solanaceae</taxon>
        <taxon>Solanoideae</taxon>
        <taxon>Datureae</taxon>
        <taxon>Datura</taxon>
    </lineage>
</organism>
<protein>
    <submittedName>
        <fullName evidence="1">Uncharacterized protein</fullName>
    </submittedName>
</protein>
<proteinExistence type="predicted"/>
<dbReference type="EMBL" id="JACEIK010009216">
    <property type="protein sequence ID" value="MCE3052111.1"/>
    <property type="molecule type" value="Genomic_DNA"/>
</dbReference>
<evidence type="ECO:0000313" key="2">
    <source>
        <dbReference type="Proteomes" id="UP000823775"/>
    </source>
</evidence>
<gene>
    <name evidence="1" type="ORF">HAX54_051611</name>
</gene>